<reference evidence="1 2" key="1">
    <citation type="submission" date="2024-09" db="EMBL/GenBank/DDBJ databases">
        <authorList>
            <person name="Sun Q."/>
            <person name="Mori K."/>
        </authorList>
    </citation>
    <scope>NUCLEOTIDE SEQUENCE [LARGE SCALE GENOMIC DNA]</scope>
    <source>
        <strain evidence="1 2">CICC 10874</strain>
    </source>
</reference>
<sequence length="142" mass="15238">MAENTLPVAANNLLGIPPTLLPEDHPDTEVSSGLEAGTDLRELAARFPSSSLVWAELAREALEDEDVIAAYAFARTGYHRGLDALRRAGWRGQGPIPASHAPNRGFLHALALLGETSSRIGDEEEAERVRSFLAEADPTLLA</sequence>
<protein>
    <submittedName>
        <fullName evidence="1">DUF3151 domain-containing protein</fullName>
    </submittedName>
</protein>
<evidence type="ECO:0000313" key="2">
    <source>
        <dbReference type="Proteomes" id="UP001589793"/>
    </source>
</evidence>
<keyword evidence="2" id="KW-1185">Reference proteome</keyword>
<dbReference type="InterPro" id="IPR014487">
    <property type="entry name" value="DUF3151"/>
</dbReference>
<dbReference type="RefSeq" id="WP_376982873.1">
    <property type="nucleotide sequence ID" value="NZ_JBHLSV010000031.1"/>
</dbReference>
<name>A0ABV6RIV3_9MICO</name>
<comment type="caution">
    <text evidence="1">The sequence shown here is derived from an EMBL/GenBank/DDBJ whole genome shotgun (WGS) entry which is preliminary data.</text>
</comment>
<evidence type="ECO:0000313" key="1">
    <source>
        <dbReference type="EMBL" id="MFC0675838.1"/>
    </source>
</evidence>
<proteinExistence type="predicted"/>
<dbReference type="PIRSF" id="PIRSF017349">
    <property type="entry name" value="UCP017349"/>
    <property type="match status" value="1"/>
</dbReference>
<gene>
    <name evidence="1" type="ORF">ACFFF6_17955</name>
</gene>
<organism evidence="1 2">
    <name type="scientific">Brachybacterium hainanense</name>
    <dbReference type="NCBI Taxonomy" id="1541174"/>
    <lineage>
        <taxon>Bacteria</taxon>
        <taxon>Bacillati</taxon>
        <taxon>Actinomycetota</taxon>
        <taxon>Actinomycetes</taxon>
        <taxon>Micrococcales</taxon>
        <taxon>Dermabacteraceae</taxon>
        <taxon>Brachybacterium</taxon>
    </lineage>
</organism>
<dbReference type="EMBL" id="JBHLSV010000031">
    <property type="protein sequence ID" value="MFC0675838.1"/>
    <property type="molecule type" value="Genomic_DNA"/>
</dbReference>
<dbReference type="Pfam" id="PF11349">
    <property type="entry name" value="DUF3151"/>
    <property type="match status" value="1"/>
</dbReference>
<dbReference type="Proteomes" id="UP001589793">
    <property type="component" value="Unassembled WGS sequence"/>
</dbReference>
<accession>A0ABV6RIV3</accession>